<dbReference type="PANTHER" id="PTHR23028">
    <property type="entry name" value="ACETYLTRANSFERASE"/>
    <property type="match status" value="1"/>
</dbReference>
<evidence type="ECO:0000259" key="2">
    <source>
        <dbReference type="Pfam" id="PF01757"/>
    </source>
</evidence>
<feature type="transmembrane region" description="Helical" evidence="1">
    <location>
        <begin position="314"/>
        <end position="338"/>
    </location>
</feature>
<evidence type="ECO:0000256" key="1">
    <source>
        <dbReference type="SAM" id="Phobius"/>
    </source>
</evidence>
<dbReference type="PANTHER" id="PTHR23028:SF53">
    <property type="entry name" value="ACYL_TRANSF_3 DOMAIN-CONTAINING PROTEIN"/>
    <property type="match status" value="1"/>
</dbReference>
<organism evidence="3 4">
    <name type="scientific">Elizabethkingia occulta</name>
    <dbReference type="NCBI Taxonomy" id="1867263"/>
    <lineage>
        <taxon>Bacteria</taxon>
        <taxon>Pseudomonadati</taxon>
        <taxon>Bacteroidota</taxon>
        <taxon>Flavobacteriia</taxon>
        <taxon>Flavobacteriales</taxon>
        <taxon>Weeksellaceae</taxon>
        <taxon>Elizabethkingia</taxon>
    </lineage>
</organism>
<proteinExistence type="predicted"/>
<dbReference type="GO" id="GO:0000271">
    <property type="term" value="P:polysaccharide biosynthetic process"/>
    <property type="evidence" value="ECO:0007669"/>
    <property type="project" value="TreeGrafter"/>
</dbReference>
<dbReference type="GO" id="GO:0016020">
    <property type="term" value="C:membrane"/>
    <property type="evidence" value="ECO:0007669"/>
    <property type="project" value="TreeGrafter"/>
</dbReference>
<feature type="domain" description="Acyltransferase 3" evidence="2">
    <location>
        <begin position="10"/>
        <end position="335"/>
    </location>
</feature>
<feature type="transmembrane region" description="Helical" evidence="1">
    <location>
        <begin position="277"/>
        <end position="294"/>
    </location>
</feature>
<dbReference type="AlphaFoldDB" id="A0A1T3MA41"/>
<name>A0A1T3MA41_9FLAO</name>
<gene>
    <name evidence="3" type="ORF">BAZ10_10475</name>
</gene>
<dbReference type="InterPro" id="IPR050879">
    <property type="entry name" value="Acyltransferase_3"/>
</dbReference>
<accession>A0A1T3MA41</accession>
<keyword evidence="1" id="KW-0812">Transmembrane</keyword>
<feature type="transmembrane region" description="Helical" evidence="1">
    <location>
        <begin position="218"/>
        <end position="240"/>
    </location>
</feature>
<feature type="transmembrane region" description="Helical" evidence="1">
    <location>
        <begin position="36"/>
        <end position="61"/>
    </location>
</feature>
<feature type="transmembrane region" description="Helical" evidence="1">
    <location>
        <begin position="12"/>
        <end position="30"/>
    </location>
</feature>
<sequence length="352" mass="39994">MEKFFKNKIDALQVIRGYAAILVALCHIWNDGWIPKILVVLGEFGVDIFFVLSGFIMCLTVKLNTGSNIGNALYFMKKRISRIYPVYIICAIPLLLFVTKAEGIKDVYFYIGNLLLLPTFTGDPNYRLVLGPGWSLTYEMFFYVIFSVVLLFSSARKNVLYTIFFILTGVVLLVNLLGMQEPQLGWVNFSYIIGDFRLLNFASGIICYYLYIYFKERINLHINVSIILLLLISLIAAVLIDIQIPHFVSRGLPAMAIIIIFSLTGNASLTKPVMQKLVFLGDASYSIYLIHFYFTFLKFKALKMAGNHFFSGEILLNTVDFTMFISSIIAGCMLYVFIEKPIVNFVSKKVKA</sequence>
<keyword evidence="1" id="KW-0472">Membrane</keyword>
<dbReference type="RefSeq" id="WP_078772965.1">
    <property type="nucleotide sequence ID" value="NZ_CBCSBR010000058.1"/>
</dbReference>
<keyword evidence="4" id="KW-1185">Reference proteome</keyword>
<evidence type="ECO:0000313" key="3">
    <source>
        <dbReference type="EMBL" id="OPC61527.1"/>
    </source>
</evidence>
<dbReference type="Proteomes" id="UP000190813">
    <property type="component" value="Unassembled WGS sequence"/>
</dbReference>
<reference evidence="3 4" key="1">
    <citation type="submission" date="2016-06" db="EMBL/GenBank/DDBJ databases">
        <title>Revisiting the taxonomy of the Elizabethkingia Genus based on Whole-Genome Sequencing, Optical Mapping, and MALDI-TOF.</title>
        <authorList>
            <person name="Nicholson A.C."/>
        </authorList>
    </citation>
    <scope>NUCLEOTIDE SEQUENCE [LARGE SCALE GENOMIC DNA]</scope>
    <source>
        <strain evidence="3 4">G4070</strain>
    </source>
</reference>
<evidence type="ECO:0000313" key="4">
    <source>
        <dbReference type="Proteomes" id="UP000190813"/>
    </source>
</evidence>
<feature type="transmembrane region" description="Helical" evidence="1">
    <location>
        <begin position="159"/>
        <end position="177"/>
    </location>
</feature>
<feature type="transmembrane region" description="Helical" evidence="1">
    <location>
        <begin position="82"/>
        <end position="99"/>
    </location>
</feature>
<dbReference type="GO" id="GO:0016747">
    <property type="term" value="F:acyltransferase activity, transferring groups other than amino-acyl groups"/>
    <property type="evidence" value="ECO:0007669"/>
    <property type="project" value="InterPro"/>
</dbReference>
<keyword evidence="1" id="KW-1133">Transmembrane helix</keyword>
<feature type="transmembrane region" description="Helical" evidence="1">
    <location>
        <begin position="252"/>
        <end position="270"/>
    </location>
</feature>
<feature type="transmembrane region" description="Helical" evidence="1">
    <location>
        <begin position="133"/>
        <end position="152"/>
    </location>
</feature>
<comment type="caution">
    <text evidence="3">The sequence shown here is derived from an EMBL/GenBank/DDBJ whole genome shotgun (WGS) entry which is preliminary data.</text>
</comment>
<dbReference type="EMBL" id="MAHX01000020">
    <property type="protein sequence ID" value="OPC61527.1"/>
    <property type="molecule type" value="Genomic_DNA"/>
</dbReference>
<dbReference type="Pfam" id="PF01757">
    <property type="entry name" value="Acyl_transf_3"/>
    <property type="match status" value="1"/>
</dbReference>
<protein>
    <recommendedName>
        <fullName evidence="2">Acyltransferase 3 domain-containing protein</fullName>
    </recommendedName>
</protein>
<feature type="transmembrane region" description="Helical" evidence="1">
    <location>
        <begin position="189"/>
        <end position="211"/>
    </location>
</feature>
<dbReference type="InterPro" id="IPR002656">
    <property type="entry name" value="Acyl_transf_3_dom"/>
</dbReference>